<gene>
    <name evidence="1" type="ORF">VB854_26955</name>
</gene>
<dbReference type="RefSeq" id="WP_323273205.1">
    <property type="nucleotide sequence ID" value="NZ_JAYGHT010000190.1"/>
</dbReference>
<sequence length="48" mass="5100">MQPQATVIEKLILSALTAFVTVASATVEIQPKAENLLPNLTPLILAAR</sequence>
<comment type="caution">
    <text evidence="1">The sequence shown here is derived from an EMBL/GenBank/DDBJ whole genome shotgun (WGS) entry which is preliminary data.</text>
</comment>
<proteinExistence type="predicted"/>
<dbReference type="EMBL" id="JAYGHT010000190">
    <property type="protein sequence ID" value="MEA5522577.1"/>
    <property type="molecule type" value="Genomic_DNA"/>
</dbReference>
<organism evidence="1 2">
    <name type="scientific">Limnoraphis robusta CCNP1315</name>
    <dbReference type="NCBI Taxonomy" id="3110306"/>
    <lineage>
        <taxon>Bacteria</taxon>
        <taxon>Bacillati</taxon>
        <taxon>Cyanobacteriota</taxon>
        <taxon>Cyanophyceae</taxon>
        <taxon>Oscillatoriophycideae</taxon>
        <taxon>Oscillatoriales</taxon>
        <taxon>Sirenicapillariaceae</taxon>
        <taxon>Limnoraphis</taxon>
    </lineage>
</organism>
<protein>
    <submittedName>
        <fullName evidence="1">Uncharacterized protein</fullName>
    </submittedName>
</protein>
<evidence type="ECO:0000313" key="1">
    <source>
        <dbReference type="EMBL" id="MEA5522577.1"/>
    </source>
</evidence>
<keyword evidence="2" id="KW-1185">Reference proteome</keyword>
<accession>A0ABU5U5V1</accession>
<evidence type="ECO:0000313" key="2">
    <source>
        <dbReference type="Proteomes" id="UP001301728"/>
    </source>
</evidence>
<name>A0ABU5U5V1_9CYAN</name>
<reference evidence="1 2" key="1">
    <citation type="submission" date="2023-12" db="EMBL/GenBank/DDBJ databases">
        <title>Baltic Sea Cyanobacteria.</title>
        <authorList>
            <person name="Delbaje E."/>
            <person name="Fewer D.P."/>
            <person name="Shishido T.K."/>
        </authorList>
    </citation>
    <scope>NUCLEOTIDE SEQUENCE [LARGE SCALE GENOMIC DNA]</scope>
    <source>
        <strain evidence="1 2">CCNP 1315</strain>
    </source>
</reference>
<dbReference type="Proteomes" id="UP001301728">
    <property type="component" value="Unassembled WGS sequence"/>
</dbReference>